<dbReference type="Proteomes" id="UP001175353">
    <property type="component" value="Unassembled WGS sequence"/>
</dbReference>
<accession>A0AAN6J976</accession>
<dbReference type="EMBL" id="JAUJLE010000004">
    <property type="protein sequence ID" value="KAK1014213.1"/>
    <property type="molecule type" value="Genomic_DNA"/>
</dbReference>
<dbReference type="EMBL" id="JASUXU010000021">
    <property type="protein sequence ID" value="KAK0321157.1"/>
    <property type="molecule type" value="Genomic_DNA"/>
</dbReference>
<protein>
    <submittedName>
        <fullName evidence="2">Uncharacterized protein</fullName>
    </submittedName>
</protein>
<feature type="region of interest" description="Disordered" evidence="1">
    <location>
        <begin position="1"/>
        <end position="78"/>
    </location>
</feature>
<feature type="compositionally biased region" description="Basic and acidic residues" evidence="1">
    <location>
        <begin position="31"/>
        <end position="40"/>
    </location>
</feature>
<reference evidence="2" key="1">
    <citation type="submission" date="2021-12" db="EMBL/GenBank/DDBJ databases">
        <title>Black yeast isolated from Biological Soil Crust.</title>
        <authorList>
            <person name="Kurbessoian T."/>
        </authorList>
    </citation>
    <scope>NUCLEOTIDE SEQUENCE</scope>
    <source>
        <strain evidence="2">CCFEE 5208</strain>
    </source>
</reference>
<proteinExistence type="predicted"/>
<evidence type="ECO:0000313" key="5">
    <source>
        <dbReference type="Proteomes" id="UP001175353"/>
    </source>
</evidence>
<name>A0AAN6J976_9PEZI</name>
<dbReference type="AlphaFoldDB" id="A0AAN6J976"/>
<comment type="caution">
    <text evidence="2">The sequence shown here is derived from an EMBL/GenBank/DDBJ whole genome shotgun (WGS) entry which is preliminary data.</text>
</comment>
<sequence length="78" mass="8366">MSQSLSEPHGSEDEDEGSGSEARSGIYEFSDSEHIDDRTSRKLQSAYDDPGNQELDANQDSGTKPRGDSEIDGGSDAD</sequence>
<keyword evidence="5" id="KW-1185">Reference proteome</keyword>
<evidence type="ECO:0000256" key="1">
    <source>
        <dbReference type="SAM" id="MobiDB-lite"/>
    </source>
</evidence>
<dbReference type="Proteomes" id="UP001168146">
    <property type="component" value="Unassembled WGS sequence"/>
</dbReference>
<gene>
    <name evidence="2" type="ORF">LTR82_007609</name>
    <name evidence="3" type="ORF">LTR91_001076</name>
</gene>
<organism evidence="2 4">
    <name type="scientific">Friedmanniomyces endolithicus</name>
    <dbReference type="NCBI Taxonomy" id="329885"/>
    <lineage>
        <taxon>Eukaryota</taxon>
        <taxon>Fungi</taxon>
        <taxon>Dikarya</taxon>
        <taxon>Ascomycota</taxon>
        <taxon>Pezizomycotina</taxon>
        <taxon>Dothideomycetes</taxon>
        <taxon>Dothideomycetidae</taxon>
        <taxon>Mycosphaerellales</taxon>
        <taxon>Teratosphaeriaceae</taxon>
        <taxon>Friedmanniomyces</taxon>
    </lineage>
</organism>
<reference evidence="3" key="2">
    <citation type="submission" date="2023-06" db="EMBL/GenBank/DDBJ databases">
        <title>Black Yeasts Isolated from many extreme environments.</title>
        <authorList>
            <person name="Coleine C."/>
            <person name="Stajich J.E."/>
            <person name="Selbmann L."/>
        </authorList>
    </citation>
    <scope>NUCLEOTIDE SEQUENCE</scope>
    <source>
        <strain evidence="3">CCFEE 5200</strain>
    </source>
</reference>
<evidence type="ECO:0000313" key="3">
    <source>
        <dbReference type="EMBL" id="KAK1014213.1"/>
    </source>
</evidence>
<evidence type="ECO:0000313" key="4">
    <source>
        <dbReference type="Proteomes" id="UP001168146"/>
    </source>
</evidence>
<evidence type="ECO:0000313" key="2">
    <source>
        <dbReference type="EMBL" id="KAK0321157.1"/>
    </source>
</evidence>